<organism evidence="4 5">
    <name type="scientific">Loktanella gaetbuli</name>
    <dbReference type="NCBI Taxonomy" id="2881335"/>
    <lineage>
        <taxon>Bacteria</taxon>
        <taxon>Pseudomonadati</taxon>
        <taxon>Pseudomonadota</taxon>
        <taxon>Alphaproteobacteria</taxon>
        <taxon>Rhodobacterales</taxon>
        <taxon>Roseobacteraceae</taxon>
        <taxon>Loktanella</taxon>
    </lineage>
</organism>
<name>A0ABS8BVY7_9RHOB</name>
<dbReference type="RefSeq" id="WP_226748545.1">
    <property type="nucleotide sequence ID" value="NZ_JAJATZ010000005.1"/>
</dbReference>
<keyword evidence="1 2" id="KW-0732">Signal</keyword>
<keyword evidence="5" id="KW-1185">Reference proteome</keyword>
<proteinExistence type="predicted"/>
<protein>
    <submittedName>
        <fullName evidence="4">Porin family protein</fullName>
    </submittedName>
</protein>
<dbReference type="SUPFAM" id="SSF56925">
    <property type="entry name" value="OMPA-like"/>
    <property type="match status" value="1"/>
</dbReference>
<dbReference type="Pfam" id="PF13505">
    <property type="entry name" value="OMP_b-brl"/>
    <property type="match status" value="1"/>
</dbReference>
<reference evidence="4" key="1">
    <citation type="submission" date="2021-10" db="EMBL/GenBank/DDBJ databases">
        <title>Loktanella gaetbuli sp. nov., isolated from a tidal flat.</title>
        <authorList>
            <person name="Park S."/>
            <person name="Yoon J.-H."/>
        </authorList>
    </citation>
    <scope>NUCLEOTIDE SEQUENCE</scope>
    <source>
        <strain evidence="4">TSTF-M6</strain>
    </source>
</reference>
<evidence type="ECO:0000259" key="3">
    <source>
        <dbReference type="Pfam" id="PF13505"/>
    </source>
</evidence>
<sequence length="171" mass="17758">MNLKPLLIGAMMAGLPATVMAQDVTGAYFGIAAGGSDIDVNSGALDGDGPSVGIYAGYNFAANGVIYGGEFDFDSNQYEVPAAGATVDYATRLKARVGVPVGPGVAYGVGGFILATSDQLDDGRGYLYGVAYDMPFGDSYHVGAEILQHEFDDDVLEVGVTTFKVRVGFNF</sequence>
<feature type="chain" id="PRO_5046075123" evidence="2">
    <location>
        <begin position="22"/>
        <end position="171"/>
    </location>
</feature>
<evidence type="ECO:0000313" key="5">
    <source>
        <dbReference type="Proteomes" id="UP001138961"/>
    </source>
</evidence>
<comment type="caution">
    <text evidence="4">The sequence shown here is derived from an EMBL/GenBank/DDBJ whole genome shotgun (WGS) entry which is preliminary data.</text>
</comment>
<dbReference type="Proteomes" id="UP001138961">
    <property type="component" value="Unassembled WGS sequence"/>
</dbReference>
<evidence type="ECO:0000313" key="4">
    <source>
        <dbReference type="EMBL" id="MCB5199898.1"/>
    </source>
</evidence>
<dbReference type="InterPro" id="IPR011250">
    <property type="entry name" value="OMP/PagP_B-barrel"/>
</dbReference>
<feature type="signal peptide" evidence="2">
    <location>
        <begin position="1"/>
        <end position="21"/>
    </location>
</feature>
<evidence type="ECO:0000256" key="2">
    <source>
        <dbReference type="SAM" id="SignalP"/>
    </source>
</evidence>
<feature type="domain" description="Outer membrane protein beta-barrel" evidence="3">
    <location>
        <begin position="10"/>
        <end position="171"/>
    </location>
</feature>
<dbReference type="InterPro" id="IPR027385">
    <property type="entry name" value="Beta-barrel_OMP"/>
</dbReference>
<evidence type="ECO:0000256" key="1">
    <source>
        <dbReference type="ARBA" id="ARBA00022729"/>
    </source>
</evidence>
<gene>
    <name evidence="4" type="ORF">LGQ03_11680</name>
</gene>
<dbReference type="EMBL" id="JAJATZ010000005">
    <property type="protein sequence ID" value="MCB5199898.1"/>
    <property type="molecule type" value="Genomic_DNA"/>
</dbReference>
<accession>A0ABS8BVY7</accession>